<dbReference type="InterPro" id="IPR003954">
    <property type="entry name" value="RRM_euk-type"/>
</dbReference>
<evidence type="ECO:0000256" key="2">
    <source>
        <dbReference type="ARBA" id="ARBA00022553"/>
    </source>
</evidence>
<dbReference type="InterPro" id="IPR035979">
    <property type="entry name" value="RBD_domain_sf"/>
</dbReference>
<dbReference type="PROSITE" id="PS51850">
    <property type="entry name" value="KARI_N"/>
    <property type="match status" value="1"/>
</dbReference>
<keyword evidence="4" id="KW-0677">Repeat</keyword>
<gene>
    <name evidence="11" type="ORF">A7U60_g2660</name>
</gene>
<evidence type="ECO:0000313" key="12">
    <source>
        <dbReference type="Proteomes" id="UP000757232"/>
    </source>
</evidence>
<keyword evidence="6" id="KW-0508">mRNA splicing</keyword>
<feature type="compositionally biased region" description="Acidic residues" evidence="8">
    <location>
        <begin position="580"/>
        <end position="589"/>
    </location>
</feature>
<sequence length="975" mass="110271">MPTAKIYYDSDADLAYLKDKTIVFLGFGNQGAAQAQNLRDSGLPNDKILIANRADSYAKDAISKNFNVTDDFGKAAEIADVLFILIPDQVQPRLFNEKVSPSLKQGCTIVIASGYNVLFKFLNIPSTSNVVMVAPRMIGSSVRSLYQNGQGFPCFVSVEQDGAGKALEIALAISQAIGATKAGAIESSAREETAMDLFAEQGLWPNIIMLFQQAFSVLKEAGCSDEALCYEMQVQVYFNNPIITYRRLNTIQLKHHSTVSQFGQLSGALSLDGSTIRKHFENILHNQVLNGSFARDFSKLEDALEKEGPENPLNELYRRAEETELGQAEMRRNIMAIDASPGHNSIADPSTETHKTRPSHRSRSRSRHRRKDDRRHRSRSHGRSERSHRDRRSRSRDRSHRDRDRGRDRDNRDRDVDKDRERERELRHRDRDRNGHRDRDRDTDRDDMDRRERRRRHVDDDADQKPSKKIREDTIDTPRTPMSVDSPQKDDGRRPRSRDSDRRSIRSGRGARDLRDDYDRRGSPRRDGSARRGPDERLIPPKEESPLGEEERTVVPHGRSGSQPIVRPSPSYDDGPQDPYSDEPKEDDSEARSVFVSQLAARMTARDLGYFFEDKLGENTVLDSRIVTDRLSRRSKGIAYVEFRSIELVEQAIALSGTIVMGLPIMIQHTEAERNKTHAGDGSINLPPGASGRGATLYVGSLHFNLTESDIKQVFEPFGELDFVDLHRDPATGRSKGYAFVHYKRAEDAKMALEQMEGFELAGRTLRVNTVHEKGQSKIITQDSLDEGGGGNLNAASRQALMQKLARIDSAPTIQQQVMKPAISQPMTSKSVLLKNMFNPEEEIEPNWDKELAEDVKGECQAKYGGVQHIKVEKDSEGEIYVQFDGVDSAKKAIESLNGRWFGGRKISATFISDAIMQAHRNAKYCRKVRWFSEHMRIISFSPVCTYRTLRRDNVEFTITDLSSLHDDSFAGMQV</sequence>
<protein>
    <submittedName>
        <fullName evidence="11">Splicing factor, CC1-like protein</fullName>
    </submittedName>
</protein>
<dbReference type="SMART" id="SM00361">
    <property type="entry name" value="RRM_1"/>
    <property type="match status" value="2"/>
</dbReference>
<dbReference type="InterPro" id="IPR013116">
    <property type="entry name" value="KARI_N"/>
</dbReference>
<comment type="caution">
    <text evidence="11">The sequence shown here is derived from an EMBL/GenBank/DDBJ whole genome shotgun (WGS) entry which is preliminary data.</text>
</comment>
<keyword evidence="12" id="KW-1185">Reference proteome</keyword>
<feature type="domain" description="RRM" evidence="9">
    <location>
        <begin position="592"/>
        <end position="672"/>
    </location>
</feature>
<dbReference type="GO" id="GO:0003723">
    <property type="term" value="F:RNA binding"/>
    <property type="evidence" value="ECO:0007669"/>
    <property type="project" value="UniProtKB-UniRule"/>
</dbReference>
<feature type="domain" description="RRM" evidence="9">
    <location>
        <begin position="695"/>
        <end position="773"/>
    </location>
</feature>
<dbReference type="InterPro" id="IPR000504">
    <property type="entry name" value="RRM_dom"/>
</dbReference>
<evidence type="ECO:0000256" key="5">
    <source>
        <dbReference type="ARBA" id="ARBA00022884"/>
    </source>
</evidence>
<evidence type="ECO:0000259" key="10">
    <source>
        <dbReference type="PROSITE" id="PS51850"/>
    </source>
</evidence>
<evidence type="ECO:0000256" key="6">
    <source>
        <dbReference type="ARBA" id="ARBA00023187"/>
    </source>
</evidence>
<feature type="compositionally biased region" description="Basic and acidic residues" evidence="8">
    <location>
        <begin position="399"/>
        <end position="476"/>
    </location>
</feature>
<dbReference type="GO" id="GO:0005684">
    <property type="term" value="C:U2-type spliceosomal complex"/>
    <property type="evidence" value="ECO:0007669"/>
    <property type="project" value="UniProtKB-ARBA"/>
</dbReference>
<evidence type="ECO:0000256" key="7">
    <source>
        <dbReference type="PROSITE-ProRule" id="PRU00176"/>
    </source>
</evidence>
<evidence type="ECO:0000259" key="9">
    <source>
        <dbReference type="PROSITE" id="PS50102"/>
    </source>
</evidence>
<dbReference type="SMART" id="SM00360">
    <property type="entry name" value="RRM"/>
    <property type="match status" value="3"/>
</dbReference>
<dbReference type="NCBIfam" id="TIGR01622">
    <property type="entry name" value="SF-CC1"/>
    <property type="match status" value="1"/>
</dbReference>
<feature type="domain" description="KARI N-terminal Rossmann" evidence="10">
    <location>
        <begin position="4"/>
        <end position="187"/>
    </location>
</feature>
<feature type="region of interest" description="Disordered" evidence="8">
    <location>
        <begin position="340"/>
        <end position="592"/>
    </location>
</feature>
<dbReference type="CDD" id="cd12285">
    <property type="entry name" value="RRM3_RBM39_like"/>
    <property type="match status" value="1"/>
</dbReference>
<dbReference type="Pfam" id="PF00076">
    <property type="entry name" value="RRM_1"/>
    <property type="match status" value="3"/>
</dbReference>
<evidence type="ECO:0000256" key="1">
    <source>
        <dbReference type="ARBA" id="ARBA00007747"/>
    </source>
</evidence>
<dbReference type="Pfam" id="PF15519">
    <property type="entry name" value="RBM39linker"/>
    <property type="match status" value="1"/>
</dbReference>
<dbReference type="GO" id="GO:0000398">
    <property type="term" value="P:mRNA splicing, via spliceosome"/>
    <property type="evidence" value="ECO:0007669"/>
    <property type="project" value="UniProtKB-ARBA"/>
</dbReference>
<evidence type="ECO:0000256" key="4">
    <source>
        <dbReference type="ARBA" id="ARBA00022737"/>
    </source>
</evidence>
<dbReference type="InterPro" id="IPR012677">
    <property type="entry name" value="Nucleotide-bd_a/b_plait_sf"/>
</dbReference>
<dbReference type="Proteomes" id="UP000757232">
    <property type="component" value="Unassembled WGS sequence"/>
</dbReference>
<name>A0A9Q5I1R6_SANBA</name>
<feature type="compositionally biased region" description="Basic and acidic residues" evidence="8">
    <location>
        <begin position="487"/>
        <end position="554"/>
    </location>
</feature>
<feature type="compositionally biased region" description="Basic residues" evidence="8">
    <location>
        <begin position="389"/>
        <end position="398"/>
    </location>
</feature>
<dbReference type="Pfam" id="PF01450">
    <property type="entry name" value="KARI_C"/>
    <property type="match status" value="1"/>
</dbReference>
<evidence type="ECO:0000313" key="11">
    <source>
        <dbReference type="EMBL" id="OCB90102.1"/>
    </source>
</evidence>
<evidence type="ECO:0000256" key="3">
    <source>
        <dbReference type="ARBA" id="ARBA00022664"/>
    </source>
</evidence>
<dbReference type="SUPFAM" id="SSF51735">
    <property type="entry name" value="NAD(P)-binding Rossmann-fold domains"/>
    <property type="match status" value="1"/>
</dbReference>
<evidence type="ECO:0000256" key="8">
    <source>
        <dbReference type="SAM" id="MobiDB-lite"/>
    </source>
</evidence>
<dbReference type="SUPFAM" id="SSF54928">
    <property type="entry name" value="RNA-binding domain, RBD"/>
    <property type="match status" value="2"/>
</dbReference>
<keyword evidence="2" id="KW-0597">Phosphoprotein</keyword>
<dbReference type="EMBL" id="LNZH02000141">
    <property type="protein sequence ID" value="OCB90102.1"/>
    <property type="molecule type" value="Genomic_DNA"/>
</dbReference>
<keyword evidence="5 7" id="KW-0694">RNA-binding</keyword>
<dbReference type="CDD" id="cd12284">
    <property type="entry name" value="RRM2_RBM23_RBM39"/>
    <property type="match status" value="1"/>
</dbReference>
<dbReference type="PANTHER" id="PTHR48036">
    <property type="entry name" value="SPLICING FACTOR (PAD-1), PUTATIVE (AFU_ORTHOLOGUE AFUA_1G15810)-RELATED"/>
    <property type="match status" value="1"/>
</dbReference>
<keyword evidence="3" id="KW-0507">mRNA processing</keyword>
<dbReference type="InterPro" id="IPR000506">
    <property type="entry name" value="KARI_C"/>
</dbReference>
<accession>A0A9Q5I1R6</accession>
<dbReference type="InterPro" id="IPR029123">
    <property type="entry name" value="RBM39_linker"/>
</dbReference>
<comment type="similarity">
    <text evidence="1">Belongs to the HTATSF1 family.</text>
</comment>
<dbReference type="Pfam" id="PF07991">
    <property type="entry name" value="KARI_N"/>
    <property type="match status" value="1"/>
</dbReference>
<dbReference type="GO" id="GO:0009082">
    <property type="term" value="P:branched-chain amino acid biosynthetic process"/>
    <property type="evidence" value="ECO:0007669"/>
    <property type="project" value="InterPro"/>
</dbReference>
<dbReference type="GO" id="GO:0004455">
    <property type="term" value="F:ketol-acid reductoisomerase activity"/>
    <property type="evidence" value="ECO:0007669"/>
    <property type="project" value="InterPro"/>
</dbReference>
<dbReference type="FunFam" id="3.30.70.330:FF:000105">
    <property type="entry name" value="HIV Tat-specific factor 1 homolog"/>
    <property type="match status" value="1"/>
</dbReference>
<dbReference type="Gene3D" id="3.30.70.330">
    <property type="match status" value="3"/>
</dbReference>
<dbReference type="InterPro" id="IPR036291">
    <property type="entry name" value="NAD(P)-bd_dom_sf"/>
</dbReference>
<proteinExistence type="inferred from homology"/>
<feature type="compositionally biased region" description="Basic residues" evidence="8">
    <location>
        <begin position="356"/>
        <end position="381"/>
    </location>
</feature>
<dbReference type="InterPro" id="IPR006509">
    <property type="entry name" value="RBM39_SF"/>
</dbReference>
<organism evidence="11 12">
    <name type="scientific">Sanghuangporus baumii</name>
    <name type="common">Phellinus baumii</name>
    <dbReference type="NCBI Taxonomy" id="108892"/>
    <lineage>
        <taxon>Eukaryota</taxon>
        <taxon>Fungi</taxon>
        <taxon>Dikarya</taxon>
        <taxon>Basidiomycota</taxon>
        <taxon>Agaricomycotina</taxon>
        <taxon>Agaricomycetes</taxon>
        <taxon>Hymenochaetales</taxon>
        <taxon>Hymenochaetaceae</taxon>
        <taxon>Sanghuangporus</taxon>
    </lineage>
</organism>
<dbReference type="Gene3D" id="6.10.240.10">
    <property type="match status" value="1"/>
</dbReference>
<dbReference type="PROSITE" id="PS50102">
    <property type="entry name" value="RRM"/>
    <property type="match status" value="3"/>
</dbReference>
<dbReference type="Gene3D" id="3.40.50.720">
    <property type="entry name" value="NAD(P)-binding Rossmann-like Domain"/>
    <property type="match status" value="1"/>
</dbReference>
<dbReference type="AlphaFoldDB" id="A0A9Q5I1R6"/>
<feature type="domain" description="RRM" evidence="9">
    <location>
        <begin position="830"/>
        <end position="914"/>
    </location>
</feature>
<dbReference type="OrthoDB" id="5411533at2759"/>
<reference evidence="11" key="1">
    <citation type="submission" date="2016-06" db="EMBL/GenBank/DDBJ databases">
        <title>Draft Genome sequence of the fungus Inonotus baumii.</title>
        <authorList>
            <person name="Zhu H."/>
            <person name="Lin W."/>
        </authorList>
    </citation>
    <scope>NUCLEOTIDE SEQUENCE</scope>
    <source>
        <strain evidence="11">821</strain>
    </source>
</reference>